<reference evidence="4" key="2">
    <citation type="journal article" date="2008" name="Genome Biol.">
        <title>Improved genome assembly and evidence-based global gene model set for the chordate Ciona intestinalis: new insight into intron and operon populations.</title>
        <authorList>
            <person name="Satou Y."/>
            <person name="Mineta K."/>
            <person name="Ogasawara M."/>
            <person name="Sasakura Y."/>
            <person name="Shoguchi E."/>
            <person name="Ueno K."/>
            <person name="Yamada L."/>
            <person name="Matsumoto J."/>
            <person name="Wasserscheid J."/>
            <person name="Dewar K."/>
            <person name="Wiley G.B."/>
            <person name="Macmil S.L."/>
            <person name="Roe B.A."/>
            <person name="Zeller R.W."/>
            <person name="Hastings K.E."/>
            <person name="Lemaire P."/>
            <person name="Lindquist E."/>
            <person name="Endo T."/>
            <person name="Hotta K."/>
            <person name="Inaba K."/>
        </authorList>
    </citation>
    <scope>NUCLEOTIDE SEQUENCE [LARGE SCALE GENOMIC DNA]</scope>
    <source>
        <strain evidence="4">wild type</strain>
    </source>
</reference>
<feature type="domain" description="COMM" evidence="3">
    <location>
        <begin position="120"/>
        <end position="185"/>
    </location>
</feature>
<dbReference type="EMBL" id="EAAA01001319">
    <property type="status" value="NOT_ANNOTATED_CDS"/>
    <property type="molecule type" value="Genomic_DNA"/>
</dbReference>
<dbReference type="PANTHER" id="PTHR31159:SF1">
    <property type="entry name" value="COMM DOMAIN-CONTAINING PROTEIN 3"/>
    <property type="match status" value="1"/>
</dbReference>
<dbReference type="InterPro" id="IPR037355">
    <property type="entry name" value="COMMD3"/>
</dbReference>
<dbReference type="Ensembl" id="ENSCINT00000029845.2">
    <property type="protein sequence ID" value="ENSCINP00000029599.2"/>
    <property type="gene ID" value="ENSCING00000017528.2"/>
</dbReference>
<dbReference type="HOGENOM" id="CLU_118734_0_0_1"/>
<name>F6SET0_CIOIN</name>
<protein>
    <recommendedName>
        <fullName evidence="1">COMM domain-containing protein 3</fullName>
    </recommendedName>
</protein>
<dbReference type="PROSITE" id="PS51269">
    <property type="entry name" value="COMM"/>
    <property type="match status" value="1"/>
</dbReference>
<reference evidence="4" key="4">
    <citation type="submission" date="2025-09" db="UniProtKB">
        <authorList>
            <consortium name="Ensembl"/>
        </authorList>
    </citation>
    <scope>IDENTIFICATION</scope>
</reference>
<reference evidence="5" key="1">
    <citation type="journal article" date="2002" name="Science">
        <title>The draft genome of Ciona intestinalis: insights into chordate and vertebrate origins.</title>
        <authorList>
            <person name="Dehal P."/>
            <person name="Satou Y."/>
            <person name="Campbell R.K."/>
            <person name="Chapman J."/>
            <person name="Degnan B."/>
            <person name="De Tomaso A."/>
            <person name="Davidson B."/>
            <person name="Di Gregorio A."/>
            <person name="Gelpke M."/>
            <person name="Goodstein D.M."/>
            <person name="Harafuji N."/>
            <person name="Hastings K.E."/>
            <person name="Ho I."/>
            <person name="Hotta K."/>
            <person name="Huang W."/>
            <person name="Kawashima T."/>
            <person name="Lemaire P."/>
            <person name="Martinez D."/>
            <person name="Meinertzhagen I.A."/>
            <person name="Necula S."/>
            <person name="Nonaka M."/>
            <person name="Putnam N."/>
            <person name="Rash S."/>
            <person name="Saiga H."/>
            <person name="Satake M."/>
            <person name="Terry A."/>
            <person name="Yamada L."/>
            <person name="Wang H.G."/>
            <person name="Awazu S."/>
            <person name="Azumi K."/>
            <person name="Boore J."/>
            <person name="Branno M."/>
            <person name="Chin-Bow S."/>
            <person name="DeSantis R."/>
            <person name="Doyle S."/>
            <person name="Francino P."/>
            <person name="Keys D.N."/>
            <person name="Haga S."/>
            <person name="Hayashi H."/>
            <person name="Hino K."/>
            <person name="Imai K.S."/>
            <person name="Inaba K."/>
            <person name="Kano S."/>
            <person name="Kobayashi K."/>
            <person name="Kobayashi M."/>
            <person name="Lee B.I."/>
            <person name="Makabe K.W."/>
            <person name="Manohar C."/>
            <person name="Matassi G."/>
            <person name="Medina M."/>
            <person name="Mochizuki Y."/>
            <person name="Mount S."/>
            <person name="Morishita T."/>
            <person name="Miura S."/>
            <person name="Nakayama A."/>
            <person name="Nishizaka S."/>
            <person name="Nomoto H."/>
            <person name="Ohta F."/>
            <person name="Oishi K."/>
            <person name="Rigoutsos I."/>
            <person name="Sano M."/>
            <person name="Sasaki A."/>
            <person name="Sasakura Y."/>
            <person name="Shoguchi E."/>
            <person name="Shin-i T."/>
            <person name="Spagnuolo A."/>
            <person name="Stainier D."/>
            <person name="Suzuki M.M."/>
            <person name="Tassy O."/>
            <person name="Takatori N."/>
            <person name="Tokuoka M."/>
            <person name="Yagi K."/>
            <person name="Yoshizaki F."/>
            <person name="Wada S."/>
            <person name="Zhang C."/>
            <person name="Hyatt P.D."/>
            <person name="Larimer F."/>
            <person name="Detter C."/>
            <person name="Doggett N."/>
            <person name="Glavina T."/>
            <person name="Hawkins T."/>
            <person name="Richardson P."/>
            <person name="Lucas S."/>
            <person name="Kohara Y."/>
            <person name="Levine M."/>
            <person name="Satoh N."/>
            <person name="Rokhsar D.S."/>
        </authorList>
    </citation>
    <scope>NUCLEOTIDE SEQUENCE [LARGE SCALE GENOMIC DNA]</scope>
</reference>
<dbReference type="InParanoid" id="F6SET0"/>
<evidence type="ECO:0000256" key="1">
    <source>
        <dbReference type="ARBA" id="ARBA00016548"/>
    </source>
</evidence>
<proteinExistence type="inferred from homology"/>
<reference evidence="4" key="3">
    <citation type="submission" date="2025-08" db="UniProtKB">
        <authorList>
            <consortium name="Ensembl"/>
        </authorList>
    </citation>
    <scope>IDENTIFICATION</scope>
</reference>
<dbReference type="Pfam" id="PF07258">
    <property type="entry name" value="COMM_domain"/>
    <property type="match status" value="1"/>
</dbReference>
<evidence type="ECO:0000256" key="2">
    <source>
        <dbReference type="ARBA" id="ARBA00093469"/>
    </source>
</evidence>
<dbReference type="GO" id="GO:0006814">
    <property type="term" value="P:sodium ion transport"/>
    <property type="evidence" value="ECO:0007669"/>
    <property type="project" value="InterPro"/>
</dbReference>
<evidence type="ECO:0000259" key="3">
    <source>
        <dbReference type="PROSITE" id="PS51269"/>
    </source>
</evidence>
<dbReference type="Pfam" id="PF21672">
    <property type="entry name" value="COMM_HN"/>
    <property type="match status" value="1"/>
</dbReference>
<evidence type="ECO:0000313" key="4">
    <source>
        <dbReference type="Ensembl" id="ENSCINP00000029599.2"/>
    </source>
</evidence>
<dbReference type="FunCoup" id="F6SET0">
    <property type="interactions" value="18"/>
</dbReference>
<accession>F6SET0</accession>
<organism evidence="4 5">
    <name type="scientific">Ciona intestinalis</name>
    <name type="common">Transparent sea squirt</name>
    <name type="synonym">Ascidia intestinalis</name>
    <dbReference type="NCBI Taxonomy" id="7719"/>
    <lineage>
        <taxon>Eukaryota</taxon>
        <taxon>Metazoa</taxon>
        <taxon>Chordata</taxon>
        <taxon>Tunicata</taxon>
        <taxon>Ascidiacea</taxon>
        <taxon>Phlebobranchia</taxon>
        <taxon>Cionidae</taxon>
        <taxon>Ciona</taxon>
    </lineage>
</organism>
<comment type="similarity">
    <text evidence="2">Belongs to the COMM domain-containing protein 3 family.</text>
</comment>
<dbReference type="STRING" id="7719.ENSCINP00000029599"/>
<evidence type="ECO:0000313" key="5">
    <source>
        <dbReference type="Proteomes" id="UP000008144"/>
    </source>
</evidence>
<dbReference type="OMA" id="CNMAQMQ"/>
<sequence length="187" mass="20754">LSADNLRALRLCGDDDVISDDAFNALIPDACSVILGGEADHPGGKICASVDQRALMEVFTGVMCLLLEAGKLDIDEDQLNLLLDDCNFSSSKKESFVSVFNENRSKIREHLGNIGIQLPTLVDVKWRLDYNLKNSSLHKVNELKYTISLKENSSNEPVEFHCSKEELQDLVSKLREACKALERASQV</sequence>
<dbReference type="InterPro" id="IPR017920">
    <property type="entry name" value="COMM"/>
</dbReference>
<dbReference type="AlphaFoldDB" id="F6SET0"/>
<dbReference type="Proteomes" id="UP000008144">
    <property type="component" value="Chromosome 14"/>
</dbReference>
<dbReference type="CDD" id="cd04751">
    <property type="entry name" value="Commd3"/>
    <property type="match status" value="1"/>
</dbReference>
<keyword evidence="5" id="KW-1185">Reference proteome</keyword>
<dbReference type="GeneTree" id="ENSGT00390000015971"/>
<dbReference type="PANTHER" id="PTHR31159">
    <property type="entry name" value="COMM DOMAIN-CONTAINING PROTEIN 3"/>
    <property type="match status" value="1"/>
</dbReference>